<feature type="compositionally biased region" description="Acidic residues" evidence="1">
    <location>
        <begin position="135"/>
        <end position="144"/>
    </location>
</feature>
<evidence type="ECO:0000313" key="3">
    <source>
        <dbReference type="Proteomes" id="UP001066276"/>
    </source>
</evidence>
<reference evidence="2" key="1">
    <citation type="journal article" date="2022" name="bioRxiv">
        <title>Sequencing and chromosome-scale assembly of the giantPleurodeles waltlgenome.</title>
        <authorList>
            <person name="Brown T."/>
            <person name="Elewa A."/>
            <person name="Iarovenko S."/>
            <person name="Subramanian E."/>
            <person name="Araus A.J."/>
            <person name="Petzold A."/>
            <person name="Susuki M."/>
            <person name="Suzuki K.-i.T."/>
            <person name="Hayashi T."/>
            <person name="Toyoda A."/>
            <person name="Oliveira C."/>
            <person name="Osipova E."/>
            <person name="Leigh N.D."/>
            <person name="Simon A."/>
            <person name="Yun M.H."/>
        </authorList>
    </citation>
    <scope>NUCLEOTIDE SEQUENCE</scope>
    <source>
        <strain evidence="2">20211129_DDA</strain>
        <tissue evidence="2">Liver</tissue>
    </source>
</reference>
<feature type="compositionally biased region" description="Basic and acidic residues" evidence="1">
    <location>
        <begin position="166"/>
        <end position="178"/>
    </location>
</feature>
<dbReference type="AlphaFoldDB" id="A0AAV7LRF7"/>
<accession>A0AAV7LRF7</accession>
<proteinExistence type="predicted"/>
<keyword evidence="3" id="KW-1185">Reference proteome</keyword>
<protein>
    <submittedName>
        <fullName evidence="2">Uncharacterized protein</fullName>
    </submittedName>
</protein>
<gene>
    <name evidence="2" type="ORF">NDU88_006097</name>
</gene>
<dbReference type="Proteomes" id="UP001066276">
    <property type="component" value="Chromosome 11"/>
</dbReference>
<comment type="caution">
    <text evidence="2">The sequence shown here is derived from an EMBL/GenBank/DDBJ whole genome shotgun (WGS) entry which is preliminary data.</text>
</comment>
<evidence type="ECO:0000313" key="2">
    <source>
        <dbReference type="EMBL" id="KAJ1092987.1"/>
    </source>
</evidence>
<name>A0AAV7LRF7_PLEWA</name>
<dbReference type="EMBL" id="JANPWB010000015">
    <property type="protein sequence ID" value="KAJ1092987.1"/>
    <property type="molecule type" value="Genomic_DNA"/>
</dbReference>
<feature type="region of interest" description="Disordered" evidence="1">
    <location>
        <begin position="122"/>
        <end position="198"/>
    </location>
</feature>
<sequence>MHPSSSAIEPAQSGLGTIRQARRHTCHTRLSQQISVSAWGSTQLPTMCWKCAASITATWAVAHLRKALPFGLDSRGDSATGSIALRDGALQLHMTGQEKVEGTIITASRSGQHVTRNVSWFRRVAPTESGTDTLPQEEDEEDGGGEGSQLNCSGEDQSEAQGCGMHKNERPGRRELIKDPTNGPTERNKRYNLCPNPTPSQWLQDFLC</sequence>
<organism evidence="2 3">
    <name type="scientific">Pleurodeles waltl</name>
    <name type="common">Iberian ribbed newt</name>
    <dbReference type="NCBI Taxonomy" id="8319"/>
    <lineage>
        <taxon>Eukaryota</taxon>
        <taxon>Metazoa</taxon>
        <taxon>Chordata</taxon>
        <taxon>Craniata</taxon>
        <taxon>Vertebrata</taxon>
        <taxon>Euteleostomi</taxon>
        <taxon>Amphibia</taxon>
        <taxon>Batrachia</taxon>
        <taxon>Caudata</taxon>
        <taxon>Salamandroidea</taxon>
        <taxon>Salamandridae</taxon>
        <taxon>Pleurodelinae</taxon>
        <taxon>Pleurodeles</taxon>
    </lineage>
</organism>
<evidence type="ECO:0000256" key="1">
    <source>
        <dbReference type="SAM" id="MobiDB-lite"/>
    </source>
</evidence>